<proteinExistence type="predicted"/>
<dbReference type="AlphaFoldDB" id="A0AAN4AU05"/>
<protein>
    <submittedName>
        <fullName evidence="2">PF14301 domain protein</fullName>
    </submittedName>
</protein>
<organism evidence="2 3">
    <name type="scientific">Fusobacterium necrophorum subsp. funduliforme Fnf 1007</name>
    <dbReference type="NCBI Taxonomy" id="1161424"/>
    <lineage>
        <taxon>Bacteria</taxon>
        <taxon>Fusobacteriati</taxon>
        <taxon>Fusobacteriota</taxon>
        <taxon>Fusobacteriia</taxon>
        <taxon>Fusobacteriales</taxon>
        <taxon>Fusobacteriaceae</taxon>
        <taxon>Fusobacterium</taxon>
    </lineage>
</organism>
<dbReference type="EMBL" id="ALKK01000011">
    <property type="protein sequence ID" value="EJU18802.1"/>
    <property type="molecule type" value="Genomic_DNA"/>
</dbReference>
<gene>
    <name evidence="2" type="ORF">HMPREF1127_1091</name>
</gene>
<dbReference type="RefSeq" id="WP_005960414.1">
    <property type="nucleotide sequence ID" value="NZ_ALKK01000011.1"/>
</dbReference>
<accession>A0AAN4AU05</accession>
<sequence length="226" mass="27169">MKKYIFKIEEVKTGKLFPFKILNADEEFSVENPQEYIIFEADSYNEVLVYYDIESNSIQKKSKTRLFQEGIYRLKIGEIFEEETQEFKMIEQPSKYHKWNGKTWEVNIEEVREIKRQELKHIREQKISENIEVHGSLFQVREKDLENFEDVARAIRRKKKTEEDTRAWILADNSIKTFTYAQLLDVLDERALRKEKIFNEYGSLAIQLQQANTVKQIEKITWEAKK</sequence>
<dbReference type="Pfam" id="PF14301">
    <property type="entry name" value="DUF4376"/>
    <property type="match status" value="1"/>
</dbReference>
<evidence type="ECO:0000313" key="2">
    <source>
        <dbReference type="EMBL" id="EJU18802.1"/>
    </source>
</evidence>
<dbReference type="InterPro" id="IPR025484">
    <property type="entry name" value="DUF4376"/>
</dbReference>
<reference evidence="2 3" key="1">
    <citation type="submission" date="2012-07" db="EMBL/GenBank/DDBJ databases">
        <authorList>
            <person name="Durkin A.S."/>
            <person name="McCorrison J."/>
            <person name="Torralba M."/>
            <person name="Gillis M."/>
            <person name="Methe B."/>
            <person name="Sutton G."/>
            <person name="Nelson K.E."/>
        </authorList>
    </citation>
    <scope>NUCLEOTIDE SEQUENCE [LARGE SCALE GENOMIC DNA]</scope>
    <source>
        <strain evidence="2 3">Fnf 1007</strain>
    </source>
</reference>
<dbReference type="Proteomes" id="UP000003120">
    <property type="component" value="Unassembled WGS sequence"/>
</dbReference>
<feature type="domain" description="DUF4376" evidence="1">
    <location>
        <begin position="110"/>
        <end position="214"/>
    </location>
</feature>
<name>A0AAN4AU05_9FUSO</name>
<evidence type="ECO:0000313" key="3">
    <source>
        <dbReference type="Proteomes" id="UP000003120"/>
    </source>
</evidence>
<evidence type="ECO:0000259" key="1">
    <source>
        <dbReference type="Pfam" id="PF14301"/>
    </source>
</evidence>
<comment type="caution">
    <text evidence="2">The sequence shown here is derived from an EMBL/GenBank/DDBJ whole genome shotgun (WGS) entry which is preliminary data.</text>
</comment>
<dbReference type="GeneID" id="75075221"/>